<accession>A0AAD7M6S3</accession>
<feature type="region of interest" description="Disordered" evidence="1">
    <location>
        <begin position="225"/>
        <end position="267"/>
    </location>
</feature>
<dbReference type="EMBL" id="JARKIE010000011">
    <property type="protein sequence ID" value="KAJ7703973.1"/>
    <property type="molecule type" value="Genomic_DNA"/>
</dbReference>
<evidence type="ECO:0000313" key="3">
    <source>
        <dbReference type="Proteomes" id="UP001221757"/>
    </source>
</evidence>
<feature type="compositionally biased region" description="Low complexity" evidence="1">
    <location>
        <begin position="76"/>
        <end position="89"/>
    </location>
</feature>
<feature type="compositionally biased region" description="Low complexity" evidence="1">
    <location>
        <begin position="125"/>
        <end position="136"/>
    </location>
</feature>
<protein>
    <submittedName>
        <fullName evidence="2">Uncharacterized protein</fullName>
    </submittedName>
</protein>
<proteinExistence type="predicted"/>
<sequence>MLSIVGIRRIYEFRIRTWSAPYPPAALPAYGSYSSPYPPPPYAYPDPLPNSPAYASSNSLPYAAVYADADADGGCAEEAGGAGSSAPSALSRETWLTSARNRSTNPASSRSCSPLPSGAGGAGAGSPAYGSNSSSSDDPECECECEWWLLLYDPCEAVRSSLAPLALPAQGPARVVRAREGPAAPAPVRVVLRVRVVRVRAGRGRERRDARLRAVPVPVGVVGRRAAEERRGGREEEGGGGRGRGGGGAPGAAVGCEDEVVGRLWGR</sequence>
<feature type="region of interest" description="Disordered" evidence="1">
    <location>
        <begin position="76"/>
        <end position="137"/>
    </location>
</feature>
<keyword evidence="3" id="KW-1185">Reference proteome</keyword>
<feature type="compositionally biased region" description="Polar residues" evidence="1">
    <location>
        <begin position="94"/>
        <end position="110"/>
    </location>
</feature>
<name>A0AAD7M6S3_MYCRO</name>
<dbReference type="AlphaFoldDB" id="A0AAD7M6S3"/>
<comment type="caution">
    <text evidence="2">The sequence shown here is derived from an EMBL/GenBank/DDBJ whole genome shotgun (WGS) entry which is preliminary data.</text>
</comment>
<reference evidence="2" key="1">
    <citation type="submission" date="2023-03" db="EMBL/GenBank/DDBJ databases">
        <title>Massive genome expansion in bonnet fungi (Mycena s.s.) driven by repeated elements and novel gene families across ecological guilds.</title>
        <authorList>
            <consortium name="Lawrence Berkeley National Laboratory"/>
            <person name="Harder C.B."/>
            <person name="Miyauchi S."/>
            <person name="Viragh M."/>
            <person name="Kuo A."/>
            <person name="Thoen E."/>
            <person name="Andreopoulos B."/>
            <person name="Lu D."/>
            <person name="Skrede I."/>
            <person name="Drula E."/>
            <person name="Henrissat B."/>
            <person name="Morin E."/>
            <person name="Kohler A."/>
            <person name="Barry K."/>
            <person name="LaButti K."/>
            <person name="Morin E."/>
            <person name="Salamov A."/>
            <person name="Lipzen A."/>
            <person name="Mereny Z."/>
            <person name="Hegedus B."/>
            <person name="Baldrian P."/>
            <person name="Stursova M."/>
            <person name="Weitz H."/>
            <person name="Taylor A."/>
            <person name="Grigoriev I.V."/>
            <person name="Nagy L.G."/>
            <person name="Martin F."/>
            <person name="Kauserud H."/>
        </authorList>
    </citation>
    <scope>NUCLEOTIDE SEQUENCE</scope>
    <source>
        <strain evidence="2">CBHHK067</strain>
    </source>
</reference>
<organism evidence="2 3">
    <name type="scientific">Mycena rosella</name>
    <name type="common">Pink bonnet</name>
    <name type="synonym">Agaricus rosellus</name>
    <dbReference type="NCBI Taxonomy" id="1033263"/>
    <lineage>
        <taxon>Eukaryota</taxon>
        <taxon>Fungi</taxon>
        <taxon>Dikarya</taxon>
        <taxon>Basidiomycota</taxon>
        <taxon>Agaricomycotina</taxon>
        <taxon>Agaricomycetes</taxon>
        <taxon>Agaricomycetidae</taxon>
        <taxon>Agaricales</taxon>
        <taxon>Marasmiineae</taxon>
        <taxon>Mycenaceae</taxon>
        <taxon>Mycena</taxon>
    </lineage>
</organism>
<evidence type="ECO:0000313" key="2">
    <source>
        <dbReference type="EMBL" id="KAJ7703973.1"/>
    </source>
</evidence>
<feature type="compositionally biased region" description="Basic and acidic residues" evidence="1">
    <location>
        <begin position="225"/>
        <end position="239"/>
    </location>
</feature>
<feature type="compositionally biased region" description="Gly residues" evidence="1">
    <location>
        <begin position="240"/>
        <end position="250"/>
    </location>
</feature>
<gene>
    <name evidence="2" type="ORF">B0H17DRAFT_39740</name>
</gene>
<evidence type="ECO:0000256" key="1">
    <source>
        <dbReference type="SAM" id="MobiDB-lite"/>
    </source>
</evidence>
<dbReference type="Proteomes" id="UP001221757">
    <property type="component" value="Unassembled WGS sequence"/>
</dbReference>